<reference evidence="6 7" key="1">
    <citation type="submission" date="2020-09" db="EMBL/GenBank/DDBJ databases">
        <authorList>
            <person name="Ashkenazy H."/>
        </authorList>
    </citation>
    <scope>NUCLEOTIDE SEQUENCE [LARGE SCALE GENOMIC DNA]</scope>
    <source>
        <strain evidence="7">cv. Cdm-0</strain>
    </source>
</reference>
<dbReference type="AlphaFoldDB" id="A0A7G2ETU2"/>
<dbReference type="Pfam" id="PF23603">
    <property type="entry name" value="Ubiquitin_TPR1"/>
    <property type="match status" value="1"/>
</dbReference>
<dbReference type="InterPro" id="IPR009057">
    <property type="entry name" value="Homeodomain-like_sf"/>
</dbReference>
<dbReference type="InterPro" id="IPR029071">
    <property type="entry name" value="Ubiquitin-like_domsf"/>
</dbReference>
<dbReference type="PANTHER" id="PTHR21717">
    <property type="entry name" value="TELOMERIC REPEAT BINDING PROTEIN"/>
    <property type="match status" value="1"/>
</dbReference>
<evidence type="ECO:0000256" key="2">
    <source>
        <dbReference type="ARBA" id="ARBA00023125"/>
    </source>
</evidence>
<dbReference type="Gene3D" id="1.10.246.220">
    <property type="match status" value="1"/>
</dbReference>
<name>A0A7G2ETU2_ARATH</name>
<accession>A0A7G2ETU2</accession>
<dbReference type="GO" id="GO:0005634">
    <property type="term" value="C:nucleus"/>
    <property type="evidence" value="ECO:0007669"/>
    <property type="project" value="UniProtKB-SubCell"/>
</dbReference>
<dbReference type="InterPro" id="IPR001005">
    <property type="entry name" value="SANT/Myb"/>
</dbReference>
<dbReference type="EMBL" id="LR881468">
    <property type="protein sequence ID" value="CAD5325732.1"/>
    <property type="molecule type" value="Genomic_DNA"/>
</dbReference>
<protein>
    <submittedName>
        <fullName evidence="6">(thale cress) hypothetical protein</fullName>
    </submittedName>
</protein>
<evidence type="ECO:0000259" key="5">
    <source>
        <dbReference type="PROSITE" id="PS51294"/>
    </source>
</evidence>
<evidence type="ECO:0000256" key="3">
    <source>
        <dbReference type="ARBA" id="ARBA00023242"/>
    </source>
</evidence>
<dbReference type="SUPFAM" id="SSF54236">
    <property type="entry name" value="Ubiquitin-like"/>
    <property type="match status" value="1"/>
</dbReference>
<dbReference type="Pfam" id="PF00249">
    <property type="entry name" value="Myb_DNA-binding"/>
    <property type="match status" value="1"/>
</dbReference>
<feature type="domain" description="HTH myb-type" evidence="5">
    <location>
        <begin position="343"/>
        <end position="401"/>
    </location>
</feature>
<evidence type="ECO:0000313" key="7">
    <source>
        <dbReference type="Proteomes" id="UP000516314"/>
    </source>
</evidence>
<organism evidence="6 7">
    <name type="scientific">Arabidopsis thaliana</name>
    <name type="common">Mouse-ear cress</name>
    <dbReference type="NCBI Taxonomy" id="3702"/>
    <lineage>
        <taxon>Eukaryota</taxon>
        <taxon>Viridiplantae</taxon>
        <taxon>Streptophyta</taxon>
        <taxon>Embryophyta</taxon>
        <taxon>Tracheophyta</taxon>
        <taxon>Spermatophyta</taxon>
        <taxon>Magnoliopsida</taxon>
        <taxon>eudicotyledons</taxon>
        <taxon>Gunneridae</taxon>
        <taxon>Pentapetalae</taxon>
        <taxon>rosids</taxon>
        <taxon>malvids</taxon>
        <taxon>Brassicales</taxon>
        <taxon>Brassicaceae</taxon>
        <taxon>Camelineae</taxon>
        <taxon>Arabidopsis</taxon>
    </lineage>
</organism>
<proteinExistence type="predicted"/>
<dbReference type="GO" id="GO:0042162">
    <property type="term" value="F:telomeric DNA binding"/>
    <property type="evidence" value="ECO:0007669"/>
    <property type="project" value="UniProtKB-ARBA"/>
</dbReference>
<gene>
    <name evidence="6" type="ORF">AT9943_LOCUS13551</name>
</gene>
<evidence type="ECO:0000256" key="1">
    <source>
        <dbReference type="ARBA" id="ARBA00004123"/>
    </source>
</evidence>
<sequence length="432" mass="48989">MESRPRVKRRIDVEKSWERRTGPNFSEEGFRNMVDCGVDIYQLPVVPRACRSPRGRRLKIMRKQRSEFEVLAQVAGRFSGERKNRIVIGSLAHETKETKDDNVVVNNFLETMEVEVKPQPGLENLSQVLLSKDWLALGPSMPNSPITQEENFDSRSKIDSKRKVSHLKERGSCISQESQNMYPLKKRKLFYQNHSSESHDTPCTVKFGIKSLNISELLVDVPESATVGSLKLAVLEAVTQILKDGLNIGVLFQGKTIVDDSKTLLQIGIPYDDDDDENLGSLGFMLEPQKSETTTITTLTTVSPRTRLRQNQVLGSVDSTEAVAAKSVVPVRMKPAWQPEMVQRRIRRPFTVSEVEALVQAVERLGTGRWRDVKSHAFNHVNHRTYVDLKDKWKTLVHTAKISARQRRGEPVPQDLLDRVLAAHAFWSDRTG</sequence>
<feature type="domain" description="Myb-like" evidence="4">
    <location>
        <begin position="342"/>
        <end position="397"/>
    </location>
</feature>
<dbReference type="PROSITE" id="PS51294">
    <property type="entry name" value="HTH_MYB"/>
    <property type="match status" value="1"/>
</dbReference>
<dbReference type="Proteomes" id="UP000516314">
    <property type="component" value="Chromosome 3"/>
</dbReference>
<dbReference type="SMART" id="SM00717">
    <property type="entry name" value="SANT"/>
    <property type="match status" value="1"/>
</dbReference>
<dbReference type="SUPFAM" id="SSF46689">
    <property type="entry name" value="Homeodomain-like"/>
    <property type="match status" value="1"/>
</dbReference>
<dbReference type="InterPro" id="IPR057625">
    <property type="entry name" value="TPR1-6-like_ubiquitin"/>
</dbReference>
<evidence type="ECO:0000259" key="4">
    <source>
        <dbReference type="PROSITE" id="PS50090"/>
    </source>
</evidence>
<evidence type="ECO:0000313" key="6">
    <source>
        <dbReference type="EMBL" id="CAD5325732.1"/>
    </source>
</evidence>
<dbReference type="PROSITE" id="PS50090">
    <property type="entry name" value="MYB_LIKE"/>
    <property type="match status" value="1"/>
</dbReference>
<dbReference type="PANTHER" id="PTHR21717:SF79">
    <property type="entry name" value="TELOMERE REPEAT-BINDING PROTEIN 6"/>
    <property type="match status" value="1"/>
</dbReference>
<dbReference type="InterPro" id="IPR031105">
    <property type="entry name" value="TRP_plant"/>
</dbReference>
<keyword evidence="2" id="KW-0238">DNA-binding</keyword>
<dbReference type="InterPro" id="IPR017930">
    <property type="entry name" value="Myb_dom"/>
</dbReference>
<comment type="subcellular location">
    <subcellularLocation>
        <location evidence="1">Nucleus</location>
    </subcellularLocation>
</comment>
<dbReference type="CDD" id="cd11660">
    <property type="entry name" value="SANT_TRF"/>
    <property type="match status" value="1"/>
</dbReference>
<keyword evidence="3" id="KW-0539">Nucleus</keyword>